<dbReference type="Pfam" id="PF00534">
    <property type="entry name" value="Glycos_transf_1"/>
    <property type="match status" value="1"/>
</dbReference>
<evidence type="ECO:0000313" key="4">
    <source>
        <dbReference type="Proteomes" id="UP000177810"/>
    </source>
</evidence>
<dbReference type="EMBL" id="MHMT01000025">
    <property type="protein sequence ID" value="OGZ32154.1"/>
    <property type="molecule type" value="Genomic_DNA"/>
</dbReference>
<feature type="domain" description="Glycosyl transferase family 1" evidence="1">
    <location>
        <begin position="196"/>
        <end position="356"/>
    </location>
</feature>
<name>A0A1G2F253_9BACT</name>
<evidence type="ECO:0000259" key="2">
    <source>
        <dbReference type="Pfam" id="PF13439"/>
    </source>
</evidence>
<dbReference type="PANTHER" id="PTHR12526:SF634">
    <property type="entry name" value="BLL3361 PROTEIN"/>
    <property type="match status" value="1"/>
</dbReference>
<dbReference type="Gene3D" id="3.40.50.2000">
    <property type="entry name" value="Glycogen Phosphorylase B"/>
    <property type="match status" value="2"/>
</dbReference>
<evidence type="ECO:0000259" key="1">
    <source>
        <dbReference type="Pfam" id="PF00534"/>
    </source>
</evidence>
<proteinExistence type="predicted"/>
<dbReference type="AlphaFoldDB" id="A0A1G2F253"/>
<dbReference type="SUPFAM" id="SSF53756">
    <property type="entry name" value="UDP-Glycosyltransferase/glycogen phosphorylase"/>
    <property type="match status" value="1"/>
</dbReference>
<feature type="domain" description="Glycosyltransferase subfamily 4-like N-terminal" evidence="2">
    <location>
        <begin position="36"/>
        <end position="187"/>
    </location>
</feature>
<gene>
    <name evidence="3" type="ORF">A2V69_00055</name>
</gene>
<dbReference type="PANTHER" id="PTHR12526">
    <property type="entry name" value="GLYCOSYLTRANSFERASE"/>
    <property type="match status" value="1"/>
</dbReference>
<dbReference type="GO" id="GO:0016757">
    <property type="term" value="F:glycosyltransferase activity"/>
    <property type="evidence" value="ECO:0007669"/>
    <property type="project" value="InterPro"/>
</dbReference>
<dbReference type="InterPro" id="IPR001296">
    <property type="entry name" value="Glyco_trans_1"/>
</dbReference>
<dbReference type="CDD" id="cd03801">
    <property type="entry name" value="GT4_PimA-like"/>
    <property type="match status" value="1"/>
</dbReference>
<dbReference type="InterPro" id="IPR028098">
    <property type="entry name" value="Glyco_trans_4-like_N"/>
</dbReference>
<accession>A0A1G2F253</accession>
<reference evidence="3 4" key="1">
    <citation type="journal article" date="2016" name="Nat. Commun.">
        <title>Thousands of microbial genomes shed light on interconnected biogeochemical processes in an aquifer system.</title>
        <authorList>
            <person name="Anantharaman K."/>
            <person name="Brown C.T."/>
            <person name="Hug L.A."/>
            <person name="Sharon I."/>
            <person name="Castelle C.J."/>
            <person name="Probst A.J."/>
            <person name="Thomas B.C."/>
            <person name="Singh A."/>
            <person name="Wilkins M.J."/>
            <person name="Karaoz U."/>
            <person name="Brodie E.L."/>
            <person name="Williams K.H."/>
            <person name="Hubbard S.S."/>
            <person name="Banfield J.F."/>
        </authorList>
    </citation>
    <scope>NUCLEOTIDE SEQUENCE [LARGE SCALE GENOMIC DNA]</scope>
</reference>
<sequence>MIKKIEKSRESSPQKQHKKLKVLLCSLYGRGAMIQYASQLANALSKKVEVFLLLPDYSDTSLFDKKVTLIRVKAPPSIIKTTVISANPAHFTRLIERVHEINPDIVHFLDNHPWYLPLLPSLKKKKVFVTQHDVTAHPGERIRGKISIFMNKLLNKKADRVIVHGEKLKKKLSHSVDKEKILVFPYGSMELFLKWKDNRIKEEPCTILFFGRILHYKGLDILLKALKIIKEKTGFKLIIAGEGNLSPYKRLMTGAITQNIEIINRFIPDAEVPQYFQRASIVILPCREASQSGIVPVAYAFKKALICSDVGALSEAVENNKTGILIEPENPAVLAEKILYLLKNNDKRKKLGQAGYIKMKKELSWDSIASRLLNEYRKII</sequence>
<dbReference type="Proteomes" id="UP000177810">
    <property type="component" value="Unassembled WGS sequence"/>
</dbReference>
<evidence type="ECO:0000313" key="3">
    <source>
        <dbReference type="EMBL" id="OGZ32154.1"/>
    </source>
</evidence>
<dbReference type="Pfam" id="PF13439">
    <property type="entry name" value="Glyco_transf_4"/>
    <property type="match status" value="1"/>
</dbReference>
<evidence type="ECO:0008006" key="5">
    <source>
        <dbReference type="Google" id="ProtNLM"/>
    </source>
</evidence>
<dbReference type="STRING" id="1801990.A2V69_00055"/>
<organism evidence="3 4">
    <name type="scientific">Candidatus Portnoybacteria bacterium RBG_13_40_8</name>
    <dbReference type="NCBI Taxonomy" id="1801990"/>
    <lineage>
        <taxon>Bacteria</taxon>
        <taxon>Candidatus Portnoyibacteriota</taxon>
    </lineage>
</organism>
<comment type="caution">
    <text evidence="3">The sequence shown here is derived from an EMBL/GenBank/DDBJ whole genome shotgun (WGS) entry which is preliminary data.</text>
</comment>
<protein>
    <recommendedName>
        <fullName evidence="5">Glycosyltransferase subfamily 4-like N-terminal domain-containing protein</fullName>
    </recommendedName>
</protein>